<dbReference type="Gene3D" id="3.20.20.70">
    <property type="entry name" value="Aldolase class I"/>
    <property type="match status" value="2"/>
</dbReference>
<feature type="domain" description="IMP dehydrogenase/GMP reductase" evidence="2">
    <location>
        <begin position="8"/>
        <end position="346"/>
    </location>
</feature>
<sequence length="351" mass="37867">MNIRKQIGLTFDDVLLVPQKTNLVSRGEVDLSTNLTKKIKLKIPVISANMDTVTEVEMAIALAREGGIGIIHRFATIEREAEMVRNVKKENLLVGAAVGIKDDYIERTKALINAGADVIVIDIAHGHSIYLIKVLKELKKRFSNIDIIAGNVATPEATEELIKIGASAIKVGIGPGALCITRIVAGAGVPQLTAISECAAVAKKYDIPIIADGGIRNSGDMVKALAVGASTVMIGTLFAGCDESPALTFFKNNRKFKLTRGMASLMANHDRQKNDIKVKKDLKEYAAEGVEAVVPYRGNVAEFINQLLGGVRSGLSYSGARNINELWEKAELIQITQSSLIESKPHDVEQI</sequence>
<dbReference type="InterPro" id="IPR005990">
    <property type="entry name" value="IMP_DH"/>
</dbReference>
<dbReference type="SUPFAM" id="SSF51412">
    <property type="entry name" value="Inosine monophosphate dehydrogenase (IMPDH)"/>
    <property type="match status" value="1"/>
</dbReference>
<dbReference type="GO" id="GO:0003938">
    <property type="term" value="F:IMP dehydrogenase activity"/>
    <property type="evidence" value="ECO:0007669"/>
    <property type="project" value="InterPro"/>
</dbReference>
<dbReference type="CDD" id="cd00381">
    <property type="entry name" value="IMPDH"/>
    <property type="match status" value="1"/>
</dbReference>
<dbReference type="SMART" id="SM01240">
    <property type="entry name" value="IMPDH"/>
    <property type="match status" value="1"/>
</dbReference>
<dbReference type="PATRIC" id="fig|1618484.3.peg.279"/>
<evidence type="ECO:0000313" key="3">
    <source>
        <dbReference type="EMBL" id="KKP62715.1"/>
    </source>
</evidence>
<protein>
    <submittedName>
        <fullName evidence="3">Inositol-5-monophosphate dehydrogenase</fullName>
    </submittedName>
</protein>
<dbReference type="InterPro" id="IPR001093">
    <property type="entry name" value="IMP_DH_GMPRt"/>
</dbReference>
<dbReference type="PANTHER" id="PTHR11911">
    <property type="entry name" value="INOSINE-5-MONOPHOSPHATE DEHYDROGENASE RELATED"/>
    <property type="match status" value="1"/>
</dbReference>
<dbReference type="FunFam" id="3.20.20.70:FF:000424">
    <property type="entry name" value="Inosine-5'-monophosphate dehydrogenase 2"/>
    <property type="match status" value="1"/>
</dbReference>
<proteinExistence type="inferred from homology"/>
<dbReference type="GO" id="GO:0006183">
    <property type="term" value="P:GTP biosynthetic process"/>
    <property type="evidence" value="ECO:0007669"/>
    <property type="project" value="TreeGrafter"/>
</dbReference>
<name>A0A0G0DHV8_9BACT</name>
<comment type="similarity">
    <text evidence="1">Belongs to the IMPDH/GMPR family.</text>
</comment>
<organism evidence="3 4">
    <name type="scientific">Candidatus Roizmanbacteria bacterium GW2011_GWC2_34_23</name>
    <dbReference type="NCBI Taxonomy" id="1618484"/>
    <lineage>
        <taxon>Bacteria</taxon>
        <taxon>Candidatus Roizmaniibacteriota</taxon>
    </lineage>
</organism>
<evidence type="ECO:0000256" key="1">
    <source>
        <dbReference type="ARBA" id="ARBA00005502"/>
    </source>
</evidence>
<accession>A0A0G0DHV8</accession>
<dbReference type="STRING" id="1618484.UR56_C0006G0006"/>
<evidence type="ECO:0000313" key="4">
    <source>
        <dbReference type="Proteomes" id="UP000034004"/>
    </source>
</evidence>
<gene>
    <name evidence="3" type="ORF">UR56_C0006G0006</name>
</gene>
<reference evidence="3 4" key="1">
    <citation type="journal article" date="2015" name="Nature">
        <title>rRNA introns, odd ribosomes, and small enigmatic genomes across a large radiation of phyla.</title>
        <authorList>
            <person name="Brown C.T."/>
            <person name="Hug L.A."/>
            <person name="Thomas B.C."/>
            <person name="Sharon I."/>
            <person name="Castelle C.J."/>
            <person name="Singh A."/>
            <person name="Wilkins M.J."/>
            <person name="Williams K.H."/>
            <person name="Banfield J.F."/>
        </authorList>
    </citation>
    <scope>NUCLEOTIDE SEQUENCE [LARGE SCALE GENOMIC DNA]</scope>
</reference>
<evidence type="ECO:0000259" key="2">
    <source>
        <dbReference type="Pfam" id="PF00478"/>
    </source>
</evidence>
<dbReference type="EMBL" id="LBPR01000006">
    <property type="protein sequence ID" value="KKP62715.1"/>
    <property type="molecule type" value="Genomic_DNA"/>
</dbReference>
<dbReference type="AlphaFoldDB" id="A0A0G0DHV8"/>
<dbReference type="Pfam" id="PF00478">
    <property type="entry name" value="IMPDH"/>
    <property type="match status" value="1"/>
</dbReference>
<dbReference type="Proteomes" id="UP000034004">
    <property type="component" value="Unassembled WGS sequence"/>
</dbReference>
<dbReference type="InterPro" id="IPR013785">
    <property type="entry name" value="Aldolase_TIM"/>
</dbReference>
<dbReference type="PANTHER" id="PTHR11911:SF111">
    <property type="entry name" value="INOSINE-5'-MONOPHOSPHATE DEHYDROGENASE"/>
    <property type="match status" value="1"/>
</dbReference>
<comment type="caution">
    <text evidence="3">The sequence shown here is derived from an EMBL/GenBank/DDBJ whole genome shotgun (WGS) entry which is preliminary data.</text>
</comment>